<dbReference type="NCBIfam" id="TIGR03804">
    <property type="entry name" value="para_beta_helix"/>
    <property type="match status" value="1"/>
</dbReference>
<dbReference type="SMART" id="SM00710">
    <property type="entry name" value="PbH1"/>
    <property type="match status" value="6"/>
</dbReference>
<dbReference type="InterPro" id="IPR012334">
    <property type="entry name" value="Pectin_lyas_fold"/>
</dbReference>
<dbReference type="InterPro" id="IPR006626">
    <property type="entry name" value="PbH1"/>
</dbReference>
<dbReference type="InterPro" id="IPR047589">
    <property type="entry name" value="DUF11_rpt"/>
</dbReference>
<accession>A0A4Z0QD65</accession>
<dbReference type="Pfam" id="PF13229">
    <property type="entry name" value="Beta_helix"/>
    <property type="match status" value="1"/>
</dbReference>
<dbReference type="NCBIfam" id="TIGR01451">
    <property type="entry name" value="B_ant_repeat"/>
    <property type="match status" value="1"/>
</dbReference>
<protein>
    <submittedName>
        <fullName evidence="5">DUF11 domain-containing protein</fullName>
    </submittedName>
</protein>
<name>A0A4Z0QD65_9BACT</name>
<dbReference type="SUPFAM" id="SSF117074">
    <property type="entry name" value="Hypothetical protein PA1324"/>
    <property type="match status" value="1"/>
</dbReference>
<comment type="caution">
    <text evidence="5">The sequence shown here is derived from an EMBL/GenBank/DDBJ whole genome shotgun (WGS) entry which is preliminary data.</text>
</comment>
<dbReference type="EMBL" id="SRMB01000002">
    <property type="protein sequence ID" value="TGE27644.1"/>
    <property type="molecule type" value="Genomic_DNA"/>
</dbReference>
<proteinExistence type="predicted"/>
<feature type="domain" description="Right handed beta helix" evidence="3">
    <location>
        <begin position="1386"/>
        <end position="1548"/>
    </location>
</feature>
<feature type="chain" id="PRO_5021444569" evidence="1">
    <location>
        <begin position="21"/>
        <end position="1954"/>
    </location>
</feature>
<evidence type="ECO:0000259" key="2">
    <source>
        <dbReference type="Pfam" id="PF01345"/>
    </source>
</evidence>
<feature type="domain" description="DUF11" evidence="2">
    <location>
        <begin position="712"/>
        <end position="826"/>
    </location>
</feature>
<feature type="signal peptide" evidence="1">
    <location>
        <begin position="1"/>
        <end position="20"/>
    </location>
</feature>
<dbReference type="NCBIfam" id="TIGR04183">
    <property type="entry name" value="Por_Secre_tail"/>
    <property type="match status" value="1"/>
</dbReference>
<evidence type="ECO:0000259" key="4">
    <source>
        <dbReference type="Pfam" id="PF18962"/>
    </source>
</evidence>
<dbReference type="Gene3D" id="2.60.40.10">
    <property type="entry name" value="Immunoglobulins"/>
    <property type="match status" value="3"/>
</dbReference>
<keyword evidence="1" id="KW-0732">Signal</keyword>
<evidence type="ECO:0000313" key="6">
    <source>
        <dbReference type="Proteomes" id="UP000298471"/>
    </source>
</evidence>
<dbReference type="InterPro" id="IPR013783">
    <property type="entry name" value="Ig-like_fold"/>
</dbReference>
<evidence type="ECO:0000313" key="5">
    <source>
        <dbReference type="EMBL" id="TGE27644.1"/>
    </source>
</evidence>
<dbReference type="InterPro" id="IPR001434">
    <property type="entry name" value="OmcB-like_DUF11"/>
</dbReference>
<keyword evidence="6" id="KW-1185">Reference proteome</keyword>
<sequence>MKTTLRLVVLLLIWAGFGSAAVKAAVAPTIITPTITGATVPRNNGLTVLVTSVTATLFNDADGNTSLSYYRVTTLPTSGQLYAYNVASDESIAITSTAQTFNPFQYPSIAYAPAATAAAATYSFQYRATDEDNLTSAIGTYNIPVSTAAKVNQLPLTREVTNQIMAKGFGPSPLAPGLFGVDTDGSVDNFLITTVPDPATVGVLRIGTAGAQIAANTTITAAQAAQLTFDPVATYFGTAIIQYQAIDNNAASDATAANYAIPVSNVGSPFGSSLLFYSRPILEDWTSTAQSITVNGTTVSVSNYTGSGPETNLHIEDNPTMPGRALTWTADYINGTPVASHTASVTFDFSKPVSGFSLSLGDIDLSANAWTDQVTITGKRADGTTVVLAAANIDLGTAVTYTGNNVLTGNAGSSTADDNTVVTFPEPIVSVTLAYANTTTNVNPAQQLMTIEAFSWYTPDVVTTLTGPARVNPNTNVTYVATSTNTGPYTATGVIPTVQLNAGLTNVTINGVAAGTSYNSTTGLLTLPTTTNLASGASVAYNVGYTIGTSTVTGIARNSATSADEAPANNNGSLSNSQVTTVVNQPPVVQNVTAPTMSNANAATPIPSLVGTDPDGDNTIASYLLTNLPNTTTQGTLSYTRNGAPVTLATGNTSTLANRTLTPAEMATLQFDPVGTYIGNATFNYTATDDLGLTSNTATYTIPVNTAIGATDLFVNQQVKLGPYQIGDQVTFTVTAGNTGSAASGVQVKDALPAGLSFVSAAPSQGTYDPATGVWNVVSGLNTFASGASATLTITATITRNGTFTNVSTITATTTDSNPFNNEASQVVNPGTAAYAQDFEGRTTTDYCEIYTGMSLTGTTNALADNTSLVSNAVLSTTAVSYATPLLRLTGSATVSFLTRVTATTNTPRYRVALLDAAGNRTVLTAFAAFTNTTATTITANVAQSGVYRVEVSFDATVNGATNGVAIIDDVVINNATVATQAKDGTNCAANTLPVANDVSFRIANSLGATTIPSLSGTDTAPGVVSSYVFQSVLDPVTQGSLTLNGVVVKIGQIITAAEAAQLKFDPVAGYVGTASFQFSAIDNSGEMSLAPATYTILVENATTITGRVFDDVNYGGGSGRSYATANTSAMTSGFADNSILRGNAVVELYDKATDLLIATTTTSSTEGTYTFTNVLAGDYAVRVVNSSVTSVRSATASGVLPVQTFANGDQNKVGGEVPSKIDAPQNTGNQLLADLTTTTQTAQSITAVSILAETLAPVTNVDFGFNFDVISNTNSSGQGSLAQFILNSNTLPNSNFVGNTGATLGQQSAFSGSPLTIGRETSIFMISTGTTAGNGFRTGVNGGFVGTTATISLTGALPEITAANTTLDGFRQSLATGNNVAAVTTGTGVTTGAEVIINYNSLKGLVVTGGSTIISSLEFNNAKGSSTATAGTIADGAAITLSGAAVTGSVVRDVTAKSNATAGVFLTSGATGVTVSGNVLRDALATVAATGITATDGDGIRLNGASTNTINGNIVYNNAGYGIELTGTASNTNTISSNTIDANGGGGTSSNAGLSIQAGNNNLIQSNTISNSVGGDGIVALNGTSGNRFTQNSLFGNGDLGIDLSNGATATGEGTNINDNTDADTGANGVLNFPIITQVAQDGTNLRITGYAPAGSLVEFFVADVTTAAFGEGRTYLGARTEGATEDVDTKKGDYSGTINGLNQGSETLANRFAFVIPFSSLSAAQRTALTGAGARLTATATMLATVNSLTVGNTSEFSGNAAVTSGVLPVELTQFTAKAVQTTAVLSWTTASEKNNDHFVVERSFDGSKFEAIGQVKGHGTTTQGQSYTFSDTGVGSKFQGTVYYRLRQVDTDGTSDHSPVRVVTFTEKVAVVATIGLYPNPATTTTNLDLTALPSGTYQVSVIDAAGRTLSTSRYSGGALHPLQVQHLPQGVYIIRVEGANLSLSKRLERN</sequence>
<dbReference type="OrthoDB" id="642696at2"/>
<gene>
    <name evidence="5" type="ORF">E5K02_14840</name>
</gene>
<dbReference type="Pfam" id="PF01345">
    <property type="entry name" value="DUF11"/>
    <property type="match status" value="2"/>
</dbReference>
<dbReference type="Proteomes" id="UP000298471">
    <property type="component" value="Unassembled WGS sequence"/>
</dbReference>
<dbReference type="InterPro" id="IPR039448">
    <property type="entry name" value="Beta_helix"/>
</dbReference>
<dbReference type="RefSeq" id="WP_135395799.1">
    <property type="nucleotide sequence ID" value="NZ_SRMB01000002.1"/>
</dbReference>
<dbReference type="InterPro" id="IPR011050">
    <property type="entry name" value="Pectin_lyase_fold/virulence"/>
</dbReference>
<dbReference type="InterPro" id="IPR026444">
    <property type="entry name" value="Secre_tail"/>
</dbReference>
<dbReference type="SUPFAM" id="SSF51126">
    <property type="entry name" value="Pectin lyase-like"/>
    <property type="match status" value="1"/>
</dbReference>
<dbReference type="Gene3D" id="2.160.20.10">
    <property type="entry name" value="Single-stranded right-handed beta-helix, Pectin lyase-like"/>
    <property type="match status" value="1"/>
</dbReference>
<dbReference type="Pfam" id="PF18962">
    <property type="entry name" value="Por_Secre_tail"/>
    <property type="match status" value="1"/>
</dbReference>
<organism evidence="5 6">
    <name type="scientific">Hymenobacter metallicola</name>
    <dbReference type="NCBI Taxonomy" id="2563114"/>
    <lineage>
        <taxon>Bacteria</taxon>
        <taxon>Pseudomonadati</taxon>
        <taxon>Bacteroidota</taxon>
        <taxon>Cytophagia</taxon>
        <taxon>Cytophagales</taxon>
        <taxon>Hymenobacteraceae</taxon>
        <taxon>Hymenobacter</taxon>
    </lineage>
</organism>
<evidence type="ECO:0000259" key="3">
    <source>
        <dbReference type="Pfam" id="PF13229"/>
    </source>
</evidence>
<evidence type="ECO:0000256" key="1">
    <source>
        <dbReference type="SAM" id="SignalP"/>
    </source>
</evidence>
<feature type="domain" description="Secretion system C-terminal sorting" evidence="4">
    <location>
        <begin position="1880"/>
        <end position="1949"/>
    </location>
</feature>
<reference evidence="5 6" key="1">
    <citation type="submission" date="2019-04" db="EMBL/GenBank/DDBJ databases">
        <authorList>
            <person name="Feng G."/>
            <person name="Zhang J."/>
            <person name="Zhu H."/>
        </authorList>
    </citation>
    <scope>NUCLEOTIDE SEQUENCE [LARGE SCALE GENOMIC DNA]</scope>
    <source>
        <strain evidence="5 6">9PBR-1</strain>
    </source>
</reference>
<dbReference type="InterPro" id="IPR022441">
    <property type="entry name" value="Para_beta_helix_rpt-2"/>
</dbReference>
<feature type="domain" description="DUF11" evidence="2">
    <location>
        <begin position="464"/>
        <end position="573"/>
    </location>
</feature>